<dbReference type="AlphaFoldDB" id="J9FLB1"/>
<evidence type="ECO:0000313" key="1">
    <source>
        <dbReference type="EMBL" id="EJW95686.1"/>
    </source>
</evidence>
<accession>J9FLB1</accession>
<name>J9FLB1_9ZZZZ</name>
<organism evidence="1">
    <name type="scientific">gut metagenome</name>
    <dbReference type="NCBI Taxonomy" id="749906"/>
    <lineage>
        <taxon>unclassified sequences</taxon>
        <taxon>metagenomes</taxon>
        <taxon>organismal metagenomes</taxon>
    </lineage>
</organism>
<comment type="caution">
    <text evidence="1">The sequence shown here is derived from an EMBL/GenBank/DDBJ whole genome shotgun (WGS) entry which is preliminary data.</text>
</comment>
<dbReference type="EMBL" id="AMCI01005676">
    <property type="protein sequence ID" value="EJW95686.1"/>
    <property type="molecule type" value="Genomic_DNA"/>
</dbReference>
<gene>
    <name evidence="1" type="ORF">EVA_16207</name>
</gene>
<protein>
    <submittedName>
        <fullName evidence="1">Uncharacterized protein</fullName>
    </submittedName>
</protein>
<reference evidence="1" key="1">
    <citation type="journal article" date="2012" name="PLoS ONE">
        <title>Gene sets for utilization of primary and secondary nutrition supplies in the distal gut of endangered iberian lynx.</title>
        <authorList>
            <person name="Alcaide M."/>
            <person name="Messina E."/>
            <person name="Richter M."/>
            <person name="Bargiela R."/>
            <person name="Peplies J."/>
            <person name="Huws S.A."/>
            <person name="Newbold C.J."/>
            <person name="Golyshin P.N."/>
            <person name="Simon M.A."/>
            <person name="Lopez G."/>
            <person name="Yakimov M.M."/>
            <person name="Ferrer M."/>
        </authorList>
    </citation>
    <scope>NUCLEOTIDE SEQUENCE</scope>
</reference>
<sequence length="82" mass="8873">MCCTYSFSLISEIFVSTLTFATSPNPDPAVVTFKAPTSVELHLTYKDSIALVGIESSINTNLPFQEAKLSSLSTPLPSLNFK</sequence>
<proteinExistence type="predicted"/>